<dbReference type="Gene3D" id="3.40.710.10">
    <property type="entry name" value="DD-peptidase/beta-lactamase superfamily"/>
    <property type="match status" value="1"/>
</dbReference>
<dbReference type="KEGG" id="thas:C6Y53_01775"/>
<dbReference type="AlphaFoldDB" id="A0A2S0ML10"/>
<keyword evidence="1" id="KW-1133">Transmembrane helix</keyword>
<dbReference type="EMBL" id="CP027665">
    <property type="protein sequence ID" value="AVO36552.1"/>
    <property type="molecule type" value="Genomic_DNA"/>
</dbReference>
<reference evidence="4" key="1">
    <citation type="submission" date="2018-03" db="EMBL/GenBank/DDBJ databases">
        <title>Genomic analysis of the strain SH-1 isolated from shrimp intestine.</title>
        <authorList>
            <person name="Kim Y.-S."/>
            <person name="Kim S.-E."/>
            <person name="Kim K.-H."/>
        </authorList>
    </citation>
    <scope>NUCLEOTIDE SEQUENCE [LARGE SCALE GENOMIC DNA]</scope>
    <source>
        <strain evidence="4">SH-1</strain>
    </source>
</reference>
<keyword evidence="3" id="KW-0378">Hydrolase</keyword>
<name>A0A2S0ML10_9RHOB</name>
<dbReference type="PANTHER" id="PTHR43283:SF14">
    <property type="entry name" value="BLL8153 PROTEIN"/>
    <property type="match status" value="1"/>
</dbReference>
<evidence type="ECO:0000313" key="4">
    <source>
        <dbReference type="Proteomes" id="UP000237655"/>
    </source>
</evidence>
<evidence type="ECO:0000256" key="1">
    <source>
        <dbReference type="SAM" id="Phobius"/>
    </source>
</evidence>
<sequence>MRTFGKWLGRLLLVLILAGAAGWFWKGDEVKRLLAVNSLFAADKIVWNFSHMDQLFLTAPLPRGDGPVSELPQGDPAPLPAEAAAWIEDRAVTSLLVLQDGAIRHESYHLGTGPEDRRISWSIAKSYLSALLGVLLEDGAIDSIDEPVVTYAPALIGSAYETASIRNVLNMASGVVFDEDYMDAGSDINRMGREVALGGTLDAFTASFADSFAAPGEAWQYVSIDTHVIGMVIRGATGQSVTDLLDDRILKPLGMEQDGYYLTDGEGVAFVLGGLNFTTRDYARFGQMILQDGEYGGRQVVPAGWVAASTAPSAPTAEGKIRYGYQWWIPRDARPGEVLGRGVYGQYLYIDRTQGVLIVATAADRKFRDPGVSRANIEMFRRIADGL</sequence>
<dbReference type="Proteomes" id="UP000237655">
    <property type="component" value="Chromosome"/>
</dbReference>
<organism evidence="3 4">
    <name type="scientific">Pukyongiella litopenaei</name>
    <dbReference type="NCBI Taxonomy" id="2605946"/>
    <lineage>
        <taxon>Bacteria</taxon>
        <taxon>Pseudomonadati</taxon>
        <taxon>Pseudomonadota</taxon>
        <taxon>Alphaproteobacteria</taxon>
        <taxon>Rhodobacterales</taxon>
        <taxon>Paracoccaceae</taxon>
        <taxon>Pukyongiella</taxon>
    </lineage>
</organism>
<proteinExistence type="predicted"/>
<dbReference type="Pfam" id="PF00144">
    <property type="entry name" value="Beta-lactamase"/>
    <property type="match status" value="1"/>
</dbReference>
<dbReference type="InterPro" id="IPR001466">
    <property type="entry name" value="Beta-lactam-related"/>
</dbReference>
<accession>A0A2S0ML10</accession>
<dbReference type="InterPro" id="IPR012338">
    <property type="entry name" value="Beta-lactam/transpept-like"/>
</dbReference>
<dbReference type="PANTHER" id="PTHR43283">
    <property type="entry name" value="BETA-LACTAMASE-RELATED"/>
    <property type="match status" value="1"/>
</dbReference>
<keyword evidence="1" id="KW-0472">Membrane</keyword>
<feature type="transmembrane region" description="Helical" evidence="1">
    <location>
        <begin position="7"/>
        <end position="25"/>
    </location>
</feature>
<protein>
    <submittedName>
        <fullName evidence="3">Serine hydrolase</fullName>
    </submittedName>
</protein>
<dbReference type="SUPFAM" id="SSF56601">
    <property type="entry name" value="beta-lactamase/transpeptidase-like"/>
    <property type="match status" value="1"/>
</dbReference>
<feature type="domain" description="Beta-lactamase-related" evidence="2">
    <location>
        <begin position="94"/>
        <end position="366"/>
    </location>
</feature>
<keyword evidence="1" id="KW-0812">Transmembrane</keyword>
<gene>
    <name evidence="3" type="ORF">C6Y53_01775</name>
</gene>
<evidence type="ECO:0000259" key="2">
    <source>
        <dbReference type="Pfam" id="PF00144"/>
    </source>
</evidence>
<dbReference type="InterPro" id="IPR050789">
    <property type="entry name" value="Diverse_Enzym_Activities"/>
</dbReference>
<dbReference type="GO" id="GO:0016787">
    <property type="term" value="F:hydrolase activity"/>
    <property type="evidence" value="ECO:0007669"/>
    <property type="project" value="UniProtKB-KW"/>
</dbReference>
<evidence type="ECO:0000313" key="3">
    <source>
        <dbReference type="EMBL" id="AVO36552.1"/>
    </source>
</evidence>
<dbReference type="RefSeq" id="WP_106470867.1">
    <property type="nucleotide sequence ID" value="NZ_CP027665.1"/>
</dbReference>
<keyword evidence="4" id="KW-1185">Reference proteome</keyword>